<evidence type="ECO:0000256" key="6">
    <source>
        <dbReference type="ARBA" id="ARBA00022763"/>
    </source>
</evidence>
<dbReference type="Pfam" id="PF00752">
    <property type="entry name" value="XPG_N"/>
    <property type="match status" value="1"/>
</dbReference>
<keyword evidence="8" id="KW-0269">Exonuclease</keyword>
<dbReference type="InterPro" id="IPR029060">
    <property type="entry name" value="PIN-like_dom_sf"/>
</dbReference>
<evidence type="ECO:0000313" key="16">
    <source>
        <dbReference type="EMBL" id="KAK7208480.1"/>
    </source>
</evidence>
<dbReference type="GeneID" id="90035831"/>
<dbReference type="InterPro" id="IPR044752">
    <property type="entry name" value="PIN-like_EXO1"/>
</dbReference>
<dbReference type="RefSeq" id="XP_064771513.1">
    <property type="nucleotide sequence ID" value="XM_064910319.1"/>
</dbReference>
<dbReference type="SMART" id="SM00279">
    <property type="entry name" value="HhH2"/>
    <property type="match status" value="1"/>
</dbReference>
<dbReference type="Pfam" id="PF00867">
    <property type="entry name" value="XPG_I"/>
    <property type="match status" value="1"/>
</dbReference>
<evidence type="ECO:0000256" key="9">
    <source>
        <dbReference type="ARBA" id="ARBA00022842"/>
    </source>
</evidence>
<protein>
    <submittedName>
        <fullName evidence="16">PIN domain-like protein</fullName>
    </submittedName>
</protein>
<comment type="caution">
    <text evidence="16">The sequence shown here is derived from an EMBL/GenBank/DDBJ whole genome shotgun (WGS) entry which is preliminary data.</text>
</comment>
<name>A0ABR1FF63_9ASCO</name>
<evidence type="ECO:0000256" key="1">
    <source>
        <dbReference type="ARBA" id="ARBA00001946"/>
    </source>
</evidence>
<keyword evidence="17" id="KW-1185">Reference proteome</keyword>
<evidence type="ECO:0000256" key="13">
    <source>
        <dbReference type="ARBA" id="ARBA00023242"/>
    </source>
</evidence>
<gene>
    <name evidence="16" type="ORF">BZA70DRAFT_234928</name>
</gene>
<evidence type="ECO:0000256" key="7">
    <source>
        <dbReference type="ARBA" id="ARBA00022801"/>
    </source>
</evidence>
<dbReference type="SMART" id="SM00484">
    <property type="entry name" value="XPGI"/>
    <property type="match status" value="1"/>
</dbReference>
<evidence type="ECO:0000313" key="17">
    <source>
        <dbReference type="Proteomes" id="UP001498771"/>
    </source>
</evidence>
<keyword evidence="9" id="KW-0460">Magnesium</keyword>
<dbReference type="PANTHER" id="PTHR11081">
    <property type="entry name" value="FLAP ENDONUCLEASE FAMILY MEMBER"/>
    <property type="match status" value="1"/>
</dbReference>
<evidence type="ECO:0000259" key="14">
    <source>
        <dbReference type="SMART" id="SM00484"/>
    </source>
</evidence>
<reference evidence="16 17" key="1">
    <citation type="submission" date="2024-03" db="EMBL/GenBank/DDBJ databases">
        <title>Genome-scale model development and genomic sequencing of the oleaginous clade Lipomyces.</title>
        <authorList>
            <consortium name="Lawrence Berkeley National Laboratory"/>
            <person name="Czajka J.J."/>
            <person name="Han Y."/>
            <person name="Kim J."/>
            <person name="Mondo S.J."/>
            <person name="Hofstad B.A."/>
            <person name="Robles A."/>
            <person name="Haridas S."/>
            <person name="Riley R."/>
            <person name="LaButti K."/>
            <person name="Pangilinan J."/>
            <person name="Andreopoulos W."/>
            <person name="Lipzen A."/>
            <person name="Yan J."/>
            <person name="Wang M."/>
            <person name="Ng V."/>
            <person name="Grigoriev I.V."/>
            <person name="Spatafora J.W."/>
            <person name="Magnuson J.K."/>
            <person name="Baker S.E."/>
            <person name="Pomraning K.R."/>
        </authorList>
    </citation>
    <scope>NUCLEOTIDE SEQUENCE [LARGE SCALE GENOMIC DNA]</scope>
    <source>
        <strain evidence="16 17">Phaff 52-87</strain>
    </source>
</reference>
<proteinExistence type="inferred from homology"/>
<dbReference type="InterPro" id="IPR008918">
    <property type="entry name" value="HhH2"/>
</dbReference>
<evidence type="ECO:0000256" key="8">
    <source>
        <dbReference type="ARBA" id="ARBA00022839"/>
    </source>
</evidence>
<dbReference type="PANTHER" id="PTHR11081:SF65">
    <property type="entry name" value="DNA DAMAGE-INDUCIBLE PROTEIN DIN7-RELATED"/>
    <property type="match status" value="1"/>
</dbReference>
<keyword evidence="5" id="KW-0479">Metal-binding</keyword>
<comment type="subcellular location">
    <subcellularLocation>
        <location evidence="2">Nucleus</location>
    </subcellularLocation>
</comment>
<comment type="similarity">
    <text evidence="3">Belongs to the XPG/RAD2 endonuclease family. EXO1 subfamily.</text>
</comment>
<dbReference type="InterPro" id="IPR006084">
    <property type="entry name" value="XPG/Rad2"/>
</dbReference>
<keyword evidence="13" id="KW-0539">Nucleus</keyword>
<dbReference type="Gene3D" id="3.40.50.1010">
    <property type="entry name" value="5'-nuclease"/>
    <property type="match status" value="1"/>
</dbReference>
<dbReference type="Proteomes" id="UP001498771">
    <property type="component" value="Unassembled WGS sequence"/>
</dbReference>
<dbReference type="CDD" id="cd09857">
    <property type="entry name" value="PIN_EXO1"/>
    <property type="match status" value="1"/>
</dbReference>
<dbReference type="PROSITE" id="PS00842">
    <property type="entry name" value="XPG_2"/>
    <property type="match status" value="1"/>
</dbReference>
<keyword evidence="12" id="KW-0234">DNA repair</keyword>
<evidence type="ECO:0000256" key="12">
    <source>
        <dbReference type="ARBA" id="ARBA00023204"/>
    </source>
</evidence>
<evidence type="ECO:0000256" key="10">
    <source>
        <dbReference type="ARBA" id="ARBA00022881"/>
    </source>
</evidence>
<organism evidence="16 17">
    <name type="scientific">Myxozyma melibiosi</name>
    <dbReference type="NCBI Taxonomy" id="54550"/>
    <lineage>
        <taxon>Eukaryota</taxon>
        <taxon>Fungi</taxon>
        <taxon>Dikarya</taxon>
        <taxon>Ascomycota</taxon>
        <taxon>Saccharomycotina</taxon>
        <taxon>Lipomycetes</taxon>
        <taxon>Lipomycetales</taxon>
        <taxon>Lipomycetaceae</taxon>
        <taxon>Myxozyma</taxon>
    </lineage>
</organism>
<keyword evidence="11" id="KW-0238">DNA-binding</keyword>
<evidence type="ECO:0000256" key="11">
    <source>
        <dbReference type="ARBA" id="ARBA00023125"/>
    </source>
</evidence>
<dbReference type="PROSITE" id="PS00841">
    <property type="entry name" value="XPG_1"/>
    <property type="match status" value="1"/>
</dbReference>
<dbReference type="PRINTS" id="PR00853">
    <property type="entry name" value="XPGRADSUPER"/>
</dbReference>
<dbReference type="InterPro" id="IPR019974">
    <property type="entry name" value="XPG_CS"/>
</dbReference>
<feature type="non-terminal residue" evidence="16">
    <location>
        <position position="1"/>
    </location>
</feature>
<dbReference type="InterPro" id="IPR006085">
    <property type="entry name" value="XPG_DNA_repair_N"/>
</dbReference>
<dbReference type="InterPro" id="IPR006086">
    <property type="entry name" value="XPG-I_dom"/>
</dbReference>
<accession>A0ABR1FF63</accession>
<dbReference type="Gene3D" id="1.10.150.20">
    <property type="entry name" value="5' to 3' exonuclease, C-terminal subdomain"/>
    <property type="match status" value="1"/>
</dbReference>
<dbReference type="EMBL" id="JBBJBU010000001">
    <property type="protein sequence ID" value="KAK7208480.1"/>
    <property type="molecule type" value="Genomic_DNA"/>
</dbReference>
<feature type="domain" description="XPG-I" evidence="14">
    <location>
        <begin position="135"/>
        <end position="205"/>
    </location>
</feature>
<dbReference type="InterPro" id="IPR036279">
    <property type="entry name" value="5-3_exonuclease_C_sf"/>
</dbReference>
<dbReference type="SMART" id="SM00485">
    <property type="entry name" value="XPGN"/>
    <property type="match status" value="1"/>
</dbReference>
<feature type="domain" description="XPG N-terminal" evidence="15">
    <location>
        <begin position="1"/>
        <end position="96"/>
    </location>
</feature>
<comment type="cofactor">
    <cofactor evidence="1">
        <name>Mg(2+)</name>
        <dbReference type="ChEBI" id="CHEBI:18420"/>
    </cofactor>
</comment>
<evidence type="ECO:0000256" key="3">
    <source>
        <dbReference type="ARBA" id="ARBA00010563"/>
    </source>
</evidence>
<dbReference type="SUPFAM" id="SSF47807">
    <property type="entry name" value="5' to 3' exonuclease, C-terminal subdomain"/>
    <property type="match status" value="1"/>
</dbReference>
<evidence type="ECO:0000256" key="4">
    <source>
        <dbReference type="ARBA" id="ARBA00022722"/>
    </source>
</evidence>
<dbReference type="SUPFAM" id="SSF88723">
    <property type="entry name" value="PIN domain-like"/>
    <property type="match status" value="1"/>
</dbReference>
<dbReference type="InterPro" id="IPR037315">
    <property type="entry name" value="EXO1_H3TH"/>
</dbReference>
<keyword evidence="4" id="KW-0540">Nuclease</keyword>
<evidence type="ECO:0000256" key="2">
    <source>
        <dbReference type="ARBA" id="ARBA00004123"/>
    </source>
</evidence>
<keyword evidence="10" id="KW-0267">Excision nuclease</keyword>
<dbReference type="CDD" id="cd09908">
    <property type="entry name" value="H3TH_EXO1"/>
    <property type="match status" value="1"/>
</dbReference>
<evidence type="ECO:0000259" key="15">
    <source>
        <dbReference type="SMART" id="SM00485"/>
    </source>
</evidence>
<evidence type="ECO:0000256" key="5">
    <source>
        <dbReference type="ARBA" id="ARBA00022723"/>
    </source>
</evidence>
<keyword evidence="7" id="KW-0378">Hydrolase</keyword>
<sequence length="315" mass="35752">TGLLPLLKSIQQPTHIKEFAGQVVGVDGYVWLHRGAIACAVDLALGRPTRKYVDYAMHRVHMLQHYGVKPYLVFDGANLPSKRHTEIERKKSRDEARQEVMKLFRAGRSSEAYQCCQKAIDITPTMASLFIRSLEKESIPYVVAPYEADAQLAYLEKKNIISAVVSEDSDLLVFGVRCLLTKLNEYGDCIAIKRSKLGECKDLDLSSFDDTLFRHMAILSGCDYTPGIPNVGLKKSHMYLKRYKNAERAMQFMALDGKINIPMGFRSEFERADITFKHQRVYDPIEEKVVMWTKPVGYELPAELDHAVGPYVVLI</sequence>
<keyword evidence="6" id="KW-0227">DNA damage</keyword>